<accession>A0ACB8XV84</accession>
<keyword evidence="2" id="KW-1185">Reference proteome</keyword>
<reference evidence="1 2" key="2">
    <citation type="journal article" date="2022" name="Mol. Ecol. Resour.">
        <title>The genomes of chicory, endive, great burdock and yacon provide insights into Asteraceae paleo-polyploidization history and plant inulin production.</title>
        <authorList>
            <person name="Fan W."/>
            <person name="Wang S."/>
            <person name="Wang H."/>
            <person name="Wang A."/>
            <person name="Jiang F."/>
            <person name="Liu H."/>
            <person name="Zhao H."/>
            <person name="Xu D."/>
            <person name="Zhang Y."/>
        </authorList>
    </citation>
    <scope>NUCLEOTIDE SEQUENCE [LARGE SCALE GENOMIC DNA]</scope>
    <source>
        <strain evidence="2">cv. Yunnan</strain>
        <tissue evidence="1">Leaves</tissue>
    </source>
</reference>
<organism evidence="1 2">
    <name type="scientific">Smallanthus sonchifolius</name>
    <dbReference type="NCBI Taxonomy" id="185202"/>
    <lineage>
        <taxon>Eukaryota</taxon>
        <taxon>Viridiplantae</taxon>
        <taxon>Streptophyta</taxon>
        <taxon>Embryophyta</taxon>
        <taxon>Tracheophyta</taxon>
        <taxon>Spermatophyta</taxon>
        <taxon>Magnoliopsida</taxon>
        <taxon>eudicotyledons</taxon>
        <taxon>Gunneridae</taxon>
        <taxon>Pentapetalae</taxon>
        <taxon>asterids</taxon>
        <taxon>campanulids</taxon>
        <taxon>Asterales</taxon>
        <taxon>Asteraceae</taxon>
        <taxon>Asteroideae</taxon>
        <taxon>Heliantheae alliance</taxon>
        <taxon>Millerieae</taxon>
        <taxon>Smallanthus</taxon>
    </lineage>
</organism>
<proteinExistence type="predicted"/>
<evidence type="ECO:0000313" key="1">
    <source>
        <dbReference type="EMBL" id="KAI3675153.1"/>
    </source>
</evidence>
<dbReference type="Proteomes" id="UP001056120">
    <property type="component" value="Linkage Group LG29"/>
</dbReference>
<sequence length="341" mass="39246">MYLSFVDTMSNISKLEFAALDISGNNYLPWTLDAKIHLTAKNLGETINDGNETSLQDKAKAMIFLRHHLHEDLKREYLTVEDPLELWKNIQERFDHQKLVILPKARYEWLHLRLQDYKTVSEYNSALFRITSELKLCGEKITDEDMLEKTFSTFHASNMLLSQQYRERKFTKYSELISCLLVAEQNNKLLLQNHQARPVGASPFPEANMATTQSGHGKRRGGGPSRGRGRGRGRGRNNTWRRESHNSKPGSGESSRQNTGRPPRGRPNRGQNNICYKCGMSNHWSRTCRTPKHLVEAYQRMMKENGKNVETNLIEDAHNLSGLLSDTHLDMSDFNENVRDV</sequence>
<protein>
    <submittedName>
        <fullName evidence="1">Uncharacterized protein</fullName>
    </submittedName>
</protein>
<dbReference type="EMBL" id="CM042046">
    <property type="protein sequence ID" value="KAI3675153.1"/>
    <property type="molecule type" value="Genomic_DNA"/>
</dbReference>
<name>A0ACB8XV84_9ASTR</name>
<comment type="caution">
    <text evidence="1">The sequence shown here is derived from an EMBL/GenBank/DDBJ whole genome shotgun (WGS) entry which is preliminary data.</text>
</comment>
<gene>
    <name evidence="1" type="ORF">L1987_84738</name>
</gene>
<reference evidence="2" key="1">
    <citation type="journal article" date="2022" name="Mol. Ecol. Resour.">
        <title>The genomes of chicory, endive, great burdock and yacon provide insights into Asteraceae palaeo-polyploidization history and plant inulin production.</title>
        <authorList>
            <person name="Fan W."/>
            <person name="Wang S."/>
            <person name="Wang H."/>
            <person name="Wang A."/>
            <person name="Jiang F."/>
            <person name="Liu H."/>
            <person name="Zhao H."/>
            <person name="Xu D."/>
            <person name="Zhang Y."/>
        </authorList>
    </citation>
    <scope>NUCLEOTIDE SEQUENCE [LARGE SCALE GENOMIC DNA]</scope>
    <source>
        <strain evidence="2">cv. Yunnan</strain>
    </source>
</reference>
<evidence type="ECO:0000313" key="2">
    <source>
        <dbReference type="Proteomes" id="UP001056120"/>
    </source>
</evidence>